<organism evidence="2 3">
    <name type="scientific">Deinococcus aquaticus</name>
    <dbReference type="NCBI Taxonomy" id="328692"/>
    <lineage>
        <taxon>Bacteria</taxon>
        <taxon>Thermotogati</taxon>
        <taxon>Deinococcota</taxon>
        <taxon>Deinococci</taxon>
        <taxon>Deinococcales</taxon>
        <taxon>Deinococcaceae</taxon>
        <taxon>Deinococcus</taxon>
    </lineage>
</organism>
<dbReference type="EMBL" id="CP115165">
    <property type="protein sequence ID" value="WDA58048.1"/>
    <property type="molecule type" value="Genomic_DNA"/>
</dbReference>
<dbReference type="Proteomes" id="UP001217044">
    <property type="component" value="Chromosome"/>
</dbReference>
<dbReference type="RefSeq" id="WP_273987968.1">
    <property type="nucleotide sequence ID" value="NZ_BAABQT010000003.1"/>
</dbReference>
<evidence type="ECO:0000313" key="2">
    <source>
        <dbReference type="EMBL" id="WDA58048.1"/>
    </source>
</evidence>
<gene>
    <name evidence="2" type="ORF">M8445_11920</name>
</gene>
<evidence type="ECO:0000256" key="1">
    <source>
        <dbReference type="SAM" id="SignalP"/>
    </source>
</evidence>
<protein>
    <submittedName>
        <fullName evidence="2">Uncharacterized protein</fullName>
    </submittedName>
</protein>
<proteinExistence type="predicted"/>
<feature type="signal peptide" evidence="1">
    <location>
        <begin position="1"/>
        <end position="23"/>
    </location>
</feature>
<sequence length="124" mass="12960">MTRALRASVLALTAAAGLSAGQAAVRPLTLKPSHGGAILIGTLNVQRPDELTGVWSSLGRARLLRCLPNCEVVQAIPVPGSLNLNDSGGYRVVLGGNFKAGQKISLVLRYRNAQIVNLNATVGY</sequence>
<name>A0ABY7UYS9_9DEIO</name>
<keyword evidence="1" id="KW-0732">Signal</keyword>
<accession>A0ABY7UYS9</accession>
<feature type="chain" id="PRO_5047549005" evidence="1">
    <location>
        <begin position="24"/>
        <end position="124"/>
    </location>
</feature>
<keyword evidence="3" id="KW-1185">Reference proteome</keyword>
<evidence type="ECO:0000313" key="3">
    <source>
        <dbReference type="Proteomes" id="UP001217044"/>
    </source>
</evidence>
<reference evidence="2 3" key="1">
    <citation type="submission" date="2022-12" db="EMBL/GenBank/DDBJ databases">
        <title>Genome Sequence of Deinococcus aquaticus Type Strain PB314.</title>
        <authorList>
            <person name="Albert C."/>
            <person name="Hill J."/>
            <person name="Boren L."/>
            <person name="Scholz-Ng S."/>
            <person name="Fatema N."/>
            <person name="Grosso R."/>
            <person name="Soboslay E."/>
            <person name="Tuohy J."/>
        </authorList>
    </citation>
    <scope>NUCLEOTIDE SEQUENCE [LARGE SCALE GENOMIC DNA]</scope>
    <source>
        <strain evidence="2 3">PB-314</strain>
    </source>
</reference>